<accession>A0ABQ1VQV5</accession>
<gene>
    <name evidence="2" type="ORF">GCM10010913_06930</name>
</gene>
<reference evidence="3" key="1">
    <citation type="journal article" date="2019" name="Int. J. Syst. Evol. Microbiol.">
        <title>The Global Catalogue of Microorganisms (GCM) 10K type strain sequencing project: providing services to taxonomists for standard genome sequencing and annotation.</title>
        <authorList>
            <consortium name="The Broad Institute Genomics Platform"/>
            <consortium name="The Broad Institute Genome Sequencing Center for Infectious Disease"/>
            <person name="Wu L."/>
            <person name="Ma J."/>
        </authorList>
    </citation>
    <scope>NUCLEOTIDE SEQUENCE [LARGE SCALE GENOMIC DNA]</scope>
    <source>
        <strain evidence="3">CGMCC 1.15420</strain>
    </source>
</reference>
<dbReference type="Pfam" id="PF07833">
    <property type="entry name" value="Cu_amine_oxidN1"/>
    <property type="match status" value="1"/>
</dbReference>
<comment type="caution">
    <text evidence="2">The sequence shown here is derived from an EMBL/GenBank/DDBJ whole genome shotgun (WGS) entry which is preliminary data.</text>
</comment>
<sequence length="228" mass="25058">MKRKLMITVLLIFTLTSLLIGGALASGKISIVVNGQTIKTDVSPRNVDGRVMVPISTISKALGANVSWDSKTQTVVINQKNAASASGSDLWKEELDLTGGDWAEIASPIYQYLVAYNIRDEASEEVWNKIVSPDYKGISFPGGGVYPSILDIKFIDAKKVEGAEQYKVRVNVVHYMNLSTPFIAEWEFLITSYVGKGNLIDDANIIKDTQLKNYTVFPGLTFVDVSEE</sequence>
<evidence type="ECO:0000313" key="3">
    <source>
        <dbReference type="Proteomes" id="UP000608420"/>
    </source>
</evidence>
<evidence type="ECO:0000259" key="1">
    <source>
        <dbReference type="Pfam" id="PF07833"/>
    </source>
</evidence>
<dbReference type="InterPro" id="IPR036582">
    <property type="entry name" value="Mao_N_sf"/>
</dbReference>
<keyword evidence="3" id="KW-1185">Reference proteome</keyword>
<dbReference type="Gene3D" id="3.30.457.10">
    <property type="entry name" value="Copper amine oxidase-like, N-terminal domain"/>
    <property type="match status" value="1"/>
</dbReference>
<dbReference type="EMBL" id="BMIW01000003">
    <property type="protein sequence ID" value="GGF88063.1"/>
    <property type="molecule type" value="Genomic_DNA"/>
</dbReference>
<protein>
    <recommendedName>
        <fullName evidence="1">Copper amine oxidase-like N-terminal domain-containing protein</fullName>
    </recommendedName>
</protein>
<dbReference type="SUPFAM" id="SSF55383">
    <property type="entry name" value="Copper amine oxidase, domain N"/>
    <property type="match status" value="1"/>
</dbReference>
<feature type="domain" description="Copper amine oxidase-like N-terminal" evidence="1">
    <location>
        <begin position="32"/>
        <end position="81"/>
    </location>
</feature>
<proteinExistence type="predicted"/>
<organism evidence="2 3">
    <name type="scientific">Paenibacillus aceti</name>
    <dbReference type="NCBI Taxonomy" id="1820010"/>
    <lineage>
        <taxon>Bacteria</taxon>
        <taxon>Bacillati</taxon>
        <taxon>Bacillota</taxon>
        <taxon>Bacilli</taxon>
        <taxon>Bacillales</taxon>
        <taxon>Paenibacillaceae</taxon>
        <taxon>Paenibacillus</taxon>
    </lineage>
</organism>
<evidence type="ECO:0000313" key="2">
    <source>
        <dbReference type="EMBL" id="GGF88063.1"/>
    </source>
</evidence>
<dbReference type="Proteomes" id="UP000608420">
    <property type="component" value="Unassembled WGS sequence"/>
</dbReference>
<dbReference type="InterPro" id="IPR012854">
    <property type="entry name" value="Cu_amine_oxidase-like_N"/>
</dbReference>
<name>A0ABQ1VQV5_9BACL</name>